<name>A0AA86WRX3_9VIBR</name>
<protein>
    <submittedName>
        <fullName evidence="1">Uncharacterized protein</fullName>
    </submittedName>
</protein>
<accession>A0AA86WRX3</accession>
<reference evidence="1 2" key="1">
    <citation type="submission" date="2014-06" db="EMBL/GenBank/DDBJ databases">
        <authorList>
            <person name="Le Roux F."/>
        </authorList>
    </citation>
    <scope>NUCLEOTIDE SEQUENCE [LARGE SCALE GENOMIC DNA]</scope>
    <source>
        <strain evidence="1 2">J2-31</strain>
    </source>
</reference>
<gene>
    <name evidence="1" type="ORF">VCR31J2_1360400</name>
</gene>
<dbReference type="AlphaFoldDB" id="A0AA86WRX3"/>
<organism evidence="1 2">
    <name type="scientific">Vibrio coralliirubri</name>
    <dbReference type="NCBI Taxonomy" id="1516159"/>
    <lineage>
        <taxon>Bacteria</taxon>
        <taxon>Pseudomonadati</taxon>
        <taxon>Pseudomonadota</taxon>
        <taxon>Gammaproteobacteria</taxon>
        <taxon>Vibrionales</taxon>
        <taxon>Vibrionaceae</taxon>
        <taxon>Vibrio</taxon>
    </lineage>
</organism>
<evidence type="ECO:0000313" key="1">
    <source>
        <dbReference type="EMBL" id="CDT86293.1"/>
    </source>
</evidence>
<keyword evidence="2" id="KW-1185">Reference proteome</keyword>
<comment type="caution">
    <text evidence="1">The sequence shown here is derived from an EMBL/GenBank/DDBJ whole genome shotgun (WGS) entry which is preliminary data.</text>
</comment>
<evidence type="ECO:0000313" key="2">
    <source>
        <dbReference type="Proteomes" id="UP000041625"/>
    </source>
</evidence>
<dbReference type="Proteomes" id="UP000041625">
    <property type="component" value="Unassembled WGS sequence"/>
</dbReference>
<proteinExistence type="predicted"/>
<sequence length="63" mass="7391">MFATGGNYGLTISRQVHMPSSQNRVERDIRDLFLWRLDSNQMSVILLWSTDNKLDKADNLEHR</sequence>
<dbReference type="EMBL" id="CCKJ01000042">
    <property type="protein sequence ID" value="CDT86293.1"/>
    <property type="molecule type" value="Genomic_DNA"/>
</dbReference>